<comment type="caution">
    <text evidence="2">The sequence shown here is derived from an EMBL/GenBank/DDBJ whole genome shotgun (WGS) entry which is preliminary data.</text>
</comment>
<evidence type="ECO:0000313" key="3">
    <source>
        <dbReference type="Proteomes" id="UP000887116"/>
    </source>
</evidence>
<feature type="domain" description="PiggyBac transposable element-derived protein" evidence="1">
    <location>
        <begin position="1"/>
        <end position="89"/>
    </location>
</feature>
<reference evidence="2" key="1">
    <citation type="submission" date="2020-07" db="EMBL/GenBank/DDBJ databases">
        <title>Multicomponent nature underlies the extraordinary mechanical properties of spider dragline silk.</title>
        <authorList>
            <person name="Kono N."/>
            <person name="Nakamura H."/>
            <person name="Mori M."/>
            <person name="Yoshida Y."/>
            <person name="Ohtoshi R."/>
            <person name="Malay A.D."/>
            <person name="Moran D.A.P."/>
            <person name="Tomita M."/>
            <person name="Numata K."/>
            <person name="Arakawa K."/>
        </authorList>
    </citation>
    <scope>NUCLEOTIDE SEQUENCE</scope>
</reference>
<sequence length="90" mass="10897">MSENRFMFLIRCLRFDDIRTRQSRKDLDEFAPRHENCLKNLWENCQKSYNIGEYVTIDEKLESFKGRCSFRQNMPKKPSKYGIKVFALVH</sequence>
<gene>
    <name evidence="2" type="primary">X975_11653</name>
    <name evidence="2" type="ORF">TNCT_473871</name>
</gene>
<dbReference type="Pfam" id="PF13843">
    <property type="entry name" value="DDE_Tnp_1_7"/>
    <property type="match status" value="1"/>
</dbReference>
<evidence type="ECO:0000313" key="2">
    <source>
        <dbReference type="EMBL" id="GFR03302.1"/>
    </source>
</evidence>
<dbReference type="AlphaFoldDB" id="A0A8X6GFE8"/>
<proteinExistence type="predicted"/>
<dbReference type="EMBL" id="BMAO01035366">
    <property type="protein sequence ID" value="GFR03302.1"/>
    <property type="molecule type" value="Genomic_DNA"/>
</dbReference>
<dbReference type="PANTHER" id="PTHR46599">
    <property type="entry name" value="PIGGYBAC TRANSPOSABLE ELEMENT-DERIVED PROTEIN 4"/>
    <property type="match status" value="1"/>
</dbReference>
<dbReference type="OrthoDB" id="6427496at2759"/>
<evidence type="ECO:0000259" key="1">
    <source>
        <dbReference type="Pfam" id="PF13843"/>
    </source>
</evidence>
<keyword evidence="3" id="KW-1185">Reference proteome</keyword>
<name>A0A8X6GFE8_TRICU</name>
<dbReference type="PANTHER" id="PTHR46599:SF6">
    <property type="entry name" value="DUAL SPECIFICITY PHOSPHATASE 26"/>
    <property type="match status" value="1"/>
</dbReference>
<organism evidence="2 3">
    <name type="scientific">Trichonephila clavata</name>
    <name type="common">Joro spider</name>
    <name type="synonym">Nephila clavata</name>
    <dbReference type="NCBI Taxonomy" id="2740835"/>
    <lineage>
        <taxon>Eukaryota</taxon>
        <taxon>Metazoa</taxon>
        <taxon>Ecdysozoa</taxon>
        <taxon>Arthropoda</taxon>
        <taxon>Chelicerata</taxon>
        <taxon>Arachnida</taxon>
        <taxon>Araneae</taxon>
        <taxon>Araneomorphae</taxon>
        <taxon>Entelegynae</taxon>
        <taxon>Araneoidea</taxon>
        <taxon>Nephilidae</taxon>
        <taxon>Trichonephila</taxon>
    </lineage>
</organism>
<dbReference type="Proteomes" id="UP000887116">
    <property type="component" value="Unassembled WGS sequence"/>
</dbReference>
<accession>A0A8X6GFE8</accession>
<protein>
    <submittedName>
        <fullName evidence="2">PiggyBac transposable element-derived protein 4</fullName>
    </submittedName>
</protein>
<dbReference type="InterPro" id="IPR029526">
    <property type="entry name" value="PGBD"/>
</dbReference>